<protein>
    <submittedName>
        <fullName evidence="1">Uncharacterized protein</fullName>
    </submittedName>
</protein>
<accession>A0ABX0UHU2</accession>
<dbReference type="RefSeq" id="WP_167268987.1">
    <property type="nucleotide sequence ID" value="NZ_JAASQJ010000002.1"/>
</dbReference>
<sequence length="116" mass="13522">MTNEESLVIKLIDSLAAKHEGMLFLYGYDEFLNHHIVEVGPLEKFKNDEYLSDEVEVIAQFLAIYPDKGFSFIGNDPYIKVENPIYQTKSRPNKSNSKRLTSPAKSFWNHWARLFH</sequence>
<evidence type="ECO:0000313" key="1">
    <source>
        <dbReference type="EMBL" id="NIJ52482.1"/>
    </source>
</evidence>
<proteinExistence type="predicted"/>
<organism evidence="1 2">
    <name type="scientific">Dyadobacter arcticus</name>
    <dbReference type="NCBI Taxonomy" id="1078754"/>
    <lineage>
        <taxon>Bacteria</taxon>
        <taxon>Pseudomonadati</taxon>
        <taxon>Bacteroidota</taxon>
        <taxon>Cytophagia</taxon>
        <taxon>Cytophagales</taxon>
        <taxon>Spirosomataceae</taxon>
        <taxon>Dyadobacter</taxon>
    </lineage>
</organism>
<dbReference type="EMBL" id="JAASQJ010000002">
    <property type="protein sequence ID" value="NIJ52482.1"/>
    <property type="molecule type" value="Genomic_DNA"/>
</dbReference>
<reference evidence="1 2" key="1">
    <citation type="submission" date="2020-03" db="EMBL/GenBank/DDBJ databases">
        <title>Genomic Encyclopedia of Type Strains, Phase IV (KMG-IV): sequencing the most valuable type-strain genomes for metagenomic binning, comparative biology and taxonomic classification.</title>
        <authorList>
            <person name="Goeker M."/>
        </authorList>
    </citation>
    <scope>NUCLEOTIDE SEQUENCE [LARGE SCALE GENOMIC DNA]</scope>
    <source>
        <strain evidence="1 2">DSM 102865</strain>
    </source>
</reference>
<comment type="caution">
    <text evidence="1">The sequence shown here is derived from an EMBL/GenBank/DDBJ whole genome shotgun (WGS) entry which is preliminary data.</text>
</comment>
<evidence type="ECO:0000313" key="2">
    <source>
        <dbReference type="Proteomes" id="UP001179181"/>
    </source>
</evidence>
<keyword evidence="2" id="KW-1185">Reference proteome</keyword>
<name>A0ABX0UHU2_9BACT</name>
<dbReference type="Proteomes" id="UP001179181">
    <property type="component" value="Unassembled WGS sequence"/>
</dbReference>
<gene>
    <name evidence="1" type="ORF">FHS68_001652</name>
</gene>